<dbReference type="EMBL" id="JAQQXT010000001">
    <property type="protein sequence ID" value="MDC8770068.1"/>
    <property type="molecule type" value="Genomic_DNA"/>
</dbReference>
<dbReference type="InterPro" id="IPR037523">
    <property type="entry name" value="VOC_core"/>
</dbReference>
<organism evidence="2 3">
    <name type="scientific">Roseateles albus</name>
    <dbReference type="NCBI Taxonomy" id="2987525"/>
    <lineage>
        <taxon>Bacteria</taxon>
        <taxon>Pseudomonadati</taxon>
        <taxon>Pseudomonadota</taxon>
        <taxon>Betaproteobacteria</taxon>
        <taxon>Burkholderiales</taxon>
        <taxon>Sphaerotilaceae</taxon>
        <taxon>Roseateles</taxon>
    </lineage>
</organism>
<feature type="domain" description="VOC" evidence="1">
    <location>
        <begin position="6"/>
        <end position="126"/>
    </location>
</feature>
<gene>
    <name evidence="2" type="ORF">PRZ03_00695</name>
</gene>
<dbReference type="PANTHER" id="PTHR33993">
    <property type="entry name" value="GLYOXALASE-RELATED"/>
    <property type="match status" value="1"/>
</dbReference>
<dbReference type="InterPro" id="IPR029068">
    <property type="entry name" value="Glyas_Bleomycin-R_OHBP_Dase"/>
</dbReference>
<protein>
    <submittedName>
        <fullName evidence="2">VOC family protein</fullName>
    </submittedName>
</protein>
<evidence type="ECO:0000313" key="2">
    <source>
        <dbReference type="EMBL" id="MDC8770068.1"/>
    </source>
</evidence>
<sequence length="129" mass="14439">MKRVTGIGGIFFKARDPDALRAWYRDHLGIEVQAWGGCNFQWQTPERPEPNGSTVWSVFDAAAEPDYFAPSRAAFMVNYRVADLDALLAALRAEGCDVDPKTDSSEFGKFGWVMDPEGNRVELWEPPAL</sequence>
<proteinExistence type="predicted"/>
<dbReference type="Proteomes" id="UP001221189">
    <property type="component" value="Unassembled WGS sequence"/>
</dbReference>
<evidence type="ECO:0000259" key="1">
    <source>
        <dbReference type="PROSITE" id="PS51819"/>
    </source>
</evidence>
<comment type="caution">
    <text evidence="2">The sequence shown here is derived from an EMBL/GenBank/DDBJ whole genome shotgun (WGS) entry which is preliminary data.</text>
</comment>
<keyword evidence="3" id="KW-1185">Reference proteome</keyword>
<dbReference type="Pfam" id="PF18029">
    <property type="entry name" value="Glyoxalase_6"/>
    <property type="match status" value="1"/>
</dbReference>
<dbReference type="InterPro" id="IPR041581">
    <property type="entry name" value="Glyoxalase_6"/>
</dbReference>
<evidence type="ECO:0000313" key="3">
    <source>
        <dbReference type="Proteomes" id="UP001221189"/>
    </source>
</evidence>
<dbReference type="RefSeq" id="WP_273598555.1">
    <property type="nucleotide sequence ID" value="NZ_JAQQXT010000001.1"/>
</dbReference>
<name>A0ABT5K810_9BURK</name>
<reference evidence="2 3" key="1">
    <citation type="submission" date="2022-10" db="EMBL/GenBank/DDBJ databases">
        <title>Paucibacter sp. hw1 Genome sequencing.</title>
        <authorList>
            <person name="Park S."/>
        </authorList>
    </citation>
    <scope>NUCLEOTIDE SEQUENCE [LARGE SCALE GENOMIC DNA]</scope>
    <source>
        <strain evidence="3">hw1</strain>
    </source>
</reference>
<accession>A0ABT5K810</accession>
<dbReference type="PANTHER" id="PTHR33993:SF5">
    <property type="entry name" value="GLYOXALASE"/>
    <property type="match status" value="1"/>
</dbReference>
<dbReference type="PROSITE" id="PS51819">
    <property type="entry name" value="VOC"/>
    <property type="match status" value="1"/>
</dbReference>
<dbReference type="InterPro" id="IPR052164">
    <property type="entry name" value="Anthracycline_SecMetBiosynth"/>
</dbReference>
<dbReference type="Gene3D" id="3.10.180.10">
    <property type="entry name" value="2,3-Dihydroxybiphenyl 1,2-Dioxygenase, domain 1"/>
    <property type="match status" value="1"/>
</dbReference>
<dbReference type="SUPFAM" id="SSF54593">
    <property type="entry name" value="Glyoxalase/Bleomycin resistance protein/Dihydroxybiphenyl dioxygenase"/>
    <property type="match status" value="1"/>
</dbReference>